<protein>
    <submittedName>
        <fullName evidence="1">Uncharacterized protein</fullName>
    </submittedName>
</protein>
<dbReference type="EMBL" id="BQNB010010537">
    <property type="protein sequence ID" value="GJS78597.1"/>
    <property type="molecule type" value="Genomic_DNA"/>
</dbReference>
<dbReference type="Proteomes" id="UP001151760">
    <property type="component" value="Unassembled WGS sequence"/>
</dbReference>
<accession>A0ABQ4YNX4</accession>
<sequence length="98" mass="11017">MVTIHPSSPSLPTVKIKGLSPIEGRIRQFKKSTMKWQGQMCQIKSSLLITQVQATYDEEKAQRDVGFALNTLSKQAQMSLKRIATLAIRVSSNMIQRL</sequence>
<reference evidence="1" key="2">
    <citation type="submission" date="2022-01" db="EMBL/GenBank/DDBJ databases">
        <authorList>
            <person name="Yamashiro T."/>
            <person name="Shiraishi A."/>
            <person name="Satake H."/>
            <person name="Nakayama K."/>
        </authorList>
    </citation>
    <scope>NUCLEOTIDE SEQUENCE</scope>
</reference>
<proteinExistence type="predicted"/>
<evidence type="ECO:0000313" key="2">
    <source>
        <dbReference type="Proteomes" id="UP001151760"/>
    </source>
</evidence>
<gene>
    <name evidence="1" type="ORF">Tco_0728478</name>
</gene>
<name>A0ABQ4YNX4_9ASTR</name>
<evidence type="ECO:0000313" key="1">
    <source>
        <dbReference type="EMBL" id="GJS78597.1"/>
    </source>
</evidence>
<comment type="caution">
    <text evidence="1">The sequence shown here is derived from an EMBL/GenBank/DDBJ whole genome shotgun (WGS) entry which is preliminary data.</text>
</comment>
<reference evidence="1" key="1">
    <citation type="journal article" date="2022" name="Int. J. Mol. Sci.">
        <title>Draft Genome of Tanacetum Coccineum: Genomic Comparison of Closely Related Tanacetum-Family Plants.</title>
        <authorList>
            <person name="Yamashiro T."/>
            <person name="Shiraishi A."/>
            <person name="Nakayama K."/>
            <person name="Satake H."/>
        </authorList>
    </citation>
    <scope>NUCLEOTIDE SEQUENCE</scope>
</reference>
<keyword evidence="2" id="KW-1185">Reference proteome</keyword>
<organism evidence="1 2">
    <name type="scientific">Tanacetum coccineum</name>
    <dbReference type="NCBI Taxonomy" id="301880"/>
    <lineage>
        <taxon>Eukaryota</taxon>
        <taxon>Viridiplantae</taxon>
        <taxon>Streptophyta</taxon>
        <taxon>Embryophyta</taxon>
        <taxon>Tracheophyta</taxon>
        <taxon>Spermatophyta</taxon>
        <taxon>Magnoliopsida</taxon>
        <taxon>eudicotyledons</taxon>
        <taxon>Gunneridae</taxon>
        <taxon>Pentapetalae</taxon>
        <taxon>asterids</taxon>
        <taxon>campanulids</taxon>
        <taxon>Asterales</taxon>
        <taxon>Asteraceae</taxon>
        <taxon>Asteroideae</taxon>
        <taxon>Anthemideae</taxon>
        <taxon>Anthemidinae</taxon>
        <taxon>Tanacetum</taxon>
    </lineage>
</organism>